<keyword evidence="3" id="KW-1185">Reference proteome</keyword>
<keyword evidence="1" id="KW-0732">Signal</keyword>
<dbReference type="InParanoid" id="A0A2I3TAS5"/>
<feature type="chain" id="PRO_5014179825" evidence="1">
    <location>
        <begin position="42"/>
        <end position="119"/>
    </location>
</feature>
<reference evidence="2" key="2">
    <citation type="submission" date="2025-08" db="UniProtKB">
        <authorList>
            <consortium name="Ensembl"/>
        </authorList>
    </citation>
    <scope>IDENTIFICATION</scope>
</reference>
<organism evidence="2 3">
    <name type="scientific">Pan troglodytes</name>
    <name type="common">Chimpanzee</name>
    <dbReference type="NCBI Taxonomy" id="9598"/>
    <lineage>
        <taxon>Eukaryota</taxon>
        <taxon>Metazoa</taxon>
        <taxon>Chordata</taxon>
        <taxon>Craniata</taxon>
        <taxon>Vertebrata</taxon>
        <taxon>Euteleostomi</taxon>
        <taxon>Mammalia</taxon>
        <taxon>Eutheria</taxon>
        <taxon>Euarchontoglires</taxon>
        <taxon>Primates</taxon>
        <taxon>Haplorrhini</taxon>
        <taxon>Catarrhini</taxon>
        <taxon>Hominidae</taxon>
        <taxon>Pan</taxon>
    </lineage>
</organism>
<dbReference type="Proteomes" id="UP000002277">
    <property type="component" value="Chromosome 16"/>
</dbReference>
<feature type="signal peptide" evidence="1">
    <location>
        <begin position="1"/>
        <end position="41"/>
    </location>
</feature>
<reference evidence="2" key="3">
    <citation type="submission" date="2025-09" db="UniProtKB">
        <authorList>
            <consortium name="Ensembl"/>
        </authorList>
    </citation>
    <scope>IDENTIFICATION</scope>
</reference>
<dbReference type="Bgee" id="ENSPTRG00000044996">
    <property type="expression patterns" value="Expressed in skeletal muscle tissue and 21 other cell types or tissues"/>
</dbReference>
<dbReference type="PaxDb" id="9598-ENSPTRP00000060190"/>
<evidence type="ECO:0000313" key="2">
    <source>
        <dbReference type="Ensembl" id="ENSPTRP00000086356.1"/>
    </source>
</evidence>
<name>A0A2I3TAS5_PANTR</name>
<reference evidence="2 3" key="1">
    <citation type="journal article" date="2005" name="Nature">
        <title>Initial sequence of the chimpanzee genome and comparison with the human genome.</title>
        <authorList>
            <consortium name="Chimpanzee sequencing and analysis consortium"/>
        </authorList>
    </citation>
    <scope>NUCLEOTIDE SEQUENCE [LARGE SCALE GENOMIC DNA]</scope>
</reference>
<dbReference type="GeneTree" id="ENSGT00940000154975"/>
<dbReference type="OMA" id="PLICNKW"/>
<accession>A0A2I3TAS5</accession>
<gene>
    <name evidence="2" type="primary">LOC104004486</name>
</gene>
<dbReference type="EMBL" id="AACZ04044772">
    <property type="status" value="NOT_ANNOTATED_CDS"/>
    <property type="molecule type" value="Genomic_DNA"/>
</dbReference>
<protein>
    <submittedName>
        <fullName evidence="2">Uncharacterized protein</fullName>
    </submittedName>
</protein>
<evidence type="ECO:0000256" key="1">
    <source>
        <dbReference type="SAM" id="SignalP"/>
    </source>
</evidence>
<proteinExistence type="predicted"/>
<sequence length="119" mass="13376">MPLQDQHLALAILLELAVQRGTLSQMLSAILLLLQLWDSRAQETDNERSAQGTSTLLLPLLQRFQSIICSKDTPPSEGDMHLLSGPLSPSESFLRYLTLHKTTSLPLICNKWRLLSWPI</sequence>
<dbReference type="AlphaFoldDB" id="A0A2I3TAS5"/>
<dbReference type="Ensembl" id="ENSPTRT00000105462.1">
    <property type="protein sequence ID" value="ENSPTRP00000086356.1"/>
    <property type="gene ID" value="ENSPTRG00000044996.1"/>
</dbReference>
<evidence type="ECO:0000313" key="3">
    <source>
        <dbReference type="Proteomes" id="UP000002277"/>
    </source>
</evidence>